<name>A0A1E3QY24_9ASCO</name>
<keyword evidence="2" id="KW-1185">Reference proteome</keyword>
<protein>
    <submittedName>
        <fullName evidence="1">Uncharacterized protein</fullName>
    </submittedName>
</protein>
<dbReference type="GeneID" id="30145333"/>
<sequence>MYWTRPCVVCLTLNNLLVVKEFIRRAPVRTLAIKTAYSWAYTWSPILVISIM</sequence>
<dbReference type="RefSeq" id="XP_018987897.1">
    <property type="nucleotide sequence ID" value="XM_019127480.1"/>
</dbReference>
<dbReference type="EMBL" id="KV454426">
    <property type="protein sequence ID" value="ODQ82569.1"/>
    <property type="molecule type" value="Genomic_DNA"/>
</dbReference>
<dbReference type="Proteomes" id="UP000094336">
    <property type="component" value="Unassembled WGS sequence"/>
</dbReference>
<evidence type="ECO:0000313" key="2">
    <source>
        <dbReference type="Proteomes" id="UP000094336"/>
    </source>
</evidence>
<accession>A0A1E3QY24</accession>
<reference evidence="2" key="1">
    <citation type="submission" date="2016-05" db="EMBL/GenBank/DDBJ databases">
        <title>Comparative genomics of biotechnologically important yeasts.</title>
        <authorList>
            <consortium name="DOE Joint Genome Institute"/>
            <person name="Riley R."/>
            <person name="Haridas S."/>
            <person name="Wolfe K.H."/>
            <person name="Lopes M.R."/>
            <person name="Hittinger C.T."/>
            <person name="Goker M."/>
            <person name="Salamov A."/>
            <person name="Wisecaver J."/>
            <person name="Long T.M."/>
            <person name="Aerts A.L."/>
            <person name="Barry K."/>
            <person name="Choi C."/>
            <person name="Clum A."/>
            <person name="Coughlan A.Y."/>
            <person name="Deshpande S."/>
            <person name="Douglass A.P."/>
            <person name="Hanson S.J."/>
            <person name="Klenk H.-P."/>
            <person name="Labutti K."/>
            <person name="Lapidus A."/>
            <person name="Lindquist E."/>
            <person name="Lipzen A."/>
            <person name="Meier-Kolthoff J.P."/>
            <person name="Ohm R.A."/>
            <person name="Otillar R.P."/>
            <person name="Pangilinan J."/>
            <person name="Peng Y."/>
            <person name="Rokas A."/>
            <person name="Rosa C.A."/>
            <person name="Scheuner C."/>
            <person name="Sibirny A.A."/>
            <person name="Slot J.C."/>
            <person name="Stielow J.B."/>
            <person name="Sun H."/>
            <person name="Kurtzman C.P."/>
            <person name="Blackwell M."/>
            <person name="Grigoriev I.V."/>
            <person name="Jeffries T.W."/>
        </authorList>
    </citation>
    <scope>NUCLEOTIDE SEQUENCE [LARGE SCALE GENOMIC DNA]</scope>
    <source>
        <strain evidence="2">NRRL Y-12698</strain>
    </source>
</reference>
<evidence type="ECO:0000313" key="1">
    <source>
        <dbReference type="EMBL" id="ODQ82569.1"/>
    </source>
</evidence>
<gene>
    <name evidence="1" type="ORF">BABINDRAFT_159129</name>
</gene>
<proteinExistence type="predicted"/>
<organism evidence="1 2">
    <name type="scientific">Babjeviella inositovora NRRL Y-12698</name>
    <dbReference type="NCBI Taxonomy" id="984486"/>
    <lineage>
        <taxon>Eukaryota</taxon>
        <taxon>Fungi</taxon>
        <taxon>Dikarya</taxon>
        <taxon>Ascomycota</taxon>
        <taxon>Saccharomycotina</taxon>
        <taxon>Pichiomycetes</taxon>
        <taxon>Serinales incertae sedis</taxon>
        <taxon>Babjeviella</taxon>
    </lineage>
</organism>
<dbReference type="AlphaFoldDB" id="A0A1E3QY24"/>